<dbReference type="SMART" id="SM00271">
    <property type="entry name" value="DnaJ"/>
    <property type="match status" value="1"/>
</dbReference>
<feature type="domain" description="J" evidence="1">
    <location>
        <begin position="43"/>
        <end position="109"/>
    </location>
</feature>
<dbReference type="Proteomes" id="UP000734854">
    <property type="component" value="Unassembled WGS sequence"/>
</dbReference>
<gene>
    <name evidence="2" type="ORF">ZIOFF_046122</name>
</gene>
<evidence type="ECO:0000259" key="1">
    <source>
        <dbReference type="PROSITE" id="PS50076"/>
    </source>
</evidence>
<dbReference type="OrthoDB" id="445556at2759"/>
<protein>
    <recommendedName>
        <fullName evidence="1">J domain-containing protein</fullName>
    </recommendedName>
</protein>
<dbReference type="PROSITE" id="PS50076">
    <property type="entry name" value="DNAJ_2"/>
    <property type="match status" value="1"/>
</dbReference>
<dbReference type="InterPro" id="IPR018253">
    <property type="entry name" value="DnaJ_domain_CS"/>
</dbReference>
<dbReference type="Pfam" id="PF00226">
    <property type="entry name" value="DnaJ"/>
    <property type="match status" value="1"/>
</dbReference>
<sequence length="142" mass="15515">MSSVMPTFAGSSSLSAQPAVSTRPRAMAAVAMAVGSGRAAPKSLYQVLQVAETATTREIKVAYRSMAKRLHPDALPQGGGSGAADFIEIRRAYEMLADPAARARYDWSLSQKRWKLPPGRLGRSDSDRLSPRFGRWETDQCW</sequence>
<dbReference type="EMBL" id="JACMSC010000012">
    <property type="protein sequence ID" value="KAG6498210.1"/>
    <property type="molecule type" value="Genomic_DNA"/>
</dbReference>
<dbReference type="PANTHER" id="PTHR45432:SF2">
    <property type="entry name" value="CHAPERONE PROTEIN DNAJ 11, CHLOROPLASTIC"/>
    <property type="match status" value="1"/>
</dbReference>
<comment type="caution">
    <text evidence="2">The sequence shown here is derived from an EMBL/GenBank/DDBJ whole genome shotgun (WGS) entry which is preliminary data.</text>
</comment>
<name>A0A8J5G0G0_ZINOF</name>
<proteinExistence type="predicted"/>
<accession>A0A8J5G0G0</accession>
<keyword evidence="3" id="KW-1185">Reference proteome</keyword>
<dbReference type="PANTHER" id="PTHR45432">
    <property type="entry name" value="CHAPERONE PROTEIN DNAJ 11, CHLOROPLASTIC-LIKE"/>
    <property type="match status" value="1"/>
</dbReference>
<dbReference type="AlphaFoldDB" id="A0A8J5G0G0"/>
<dbReference type="InterPro" id="IPR001623">
    <property type="entry name" value="DnaJ_domain"/>
</dbReference>
<evidence type="ECO:0000313" key="3">
    <source>
        <dbReference type="Proteomes" id="UP000734854"/>
    </source>
</evidence>
<dbReference type="CDD" id="cd06257">
    <property type="entry name" value="DnaJ"/>
    <property type="match status" value="1"/>
</dbReference>
<dbReference type="PROSITE" id="PS00636">
    <property type="entry name" value="DNAJ_1"/>
    <property type="match status" value="1"/>
</dbReference>
<organism evidence="2 3">
    <name type="scientific">Zingiber officinale</name>
    <name type="common">Ginger</name>
    <name type="synonym">Amomum zingiber</name>
    <dbReference type="NCBI Taxonomy" id="94328"/>
    <lineage>
        <taxon>Eukaryota</taxon>
        <taxon>Viridiplantae</taxon>
        <taxon>Streptophyta</taxon>
        <taxon>Embryophyta</taxon>
        <taxon>Tracheophyta</taxon>
        <taxon>Spermatophyta</taxon>
        <taxon>Magnoliopsida</taxon>
        <taxon>Liliopsida</taxon>
        <taxon>Zingiberales</taxon>
        <taxon>Zingiberaceae</taxon>
        <taxon>Zingiber</taxon>
    </lineage>
</organism>
<evidence type="ECO:0000313" key="2">
    <source>
        <dbReference type="EMBL" id="KAG6498210.1"/>
    </source>
</evidence>
<reference evidence="2 3" key="1">
    <citation type="submission" date="2020-08" db="EMBL/GenBank/DDBJ databases">
        <title>Plant Genome Project.</title>
        <authorList>
            <person name="Zhang R.-G."/>
        </authorList>
    </citation>
    <scope>NUCLEOTIDE SEQUENCE [LARGE SCALE GENOMIC DNA]</scope>
    <source>
        <tissue evidence="2">Rhizome</tissue>
    </source>
</reference>